<keyword evidence="6" id="KW-1185">Reference proteome</keyword>
<evidence type="ECO:0000256" key="2">
    <source>
        <dbReference type="ARBA" id="ARBA00022771"/>
    </source>
</evidence>
<accession>A0ABQ7QXZ8</accession>
<keyword evidence="3" id="KW-0862">Zinc</keyword>
<proteinExistence type="predicted"/>
<evidence type="ECO:0000259" key="4">
    <source>
        <dbReference type="Pfam" id="PF04500"/>
    </source>
</evidence>
<reference evidence="5 6" key="1">
    <citation type="submission" date="2021-06" db="EMBL/GenBank/DDBJ databases">
        <title>A haploid diamondback moth (Plutella xylostella L.) genome assembly resolves 31 chromosomes and identifies a diamide resistance mutation.</title>
        <authorList>
            <person name="Ward C.M."/>
            <person name="Perry K.D."/>
            <person name="Baker G."/>
            <person name="Powis K."/>
            <person name="Heckel D.G."/>
            <person name="Baxter S.W."/>
        </authorList>
    </citation>
    <scope>NUCLEOTIDE SEQUENCE [LARGE SCALE GENOMIC DNA]</scope>
    <source>
        <strain evidence="5 6">LV</strain>
        <tissue evidence="5">Single pupa</tissue>
    </source>
</reference>
<gene>
    <name evidence="5" type="ORF">JYU34_004433</name>
</gene>
<keyword evidence="1" id="KW-0479">Metal-binding</keyword>
<evidence type="ECO:0000313" key="6">
    <source>
        <dbReference type="Proteomes" id="UP000823941"/>
    </source>
</evidence>
<comment type="caution">
    <text evidence="5">The sequence shown here is derived from an EMBL/GenBank/DDBJ whole genome shotgun (WGS) entry which is preliminary data.</text>
</comment>
<name>A0ABQ7QXZ8_PLUXY</name>
<sequence length="51" mass="6126">MGNHRFTLYNHNDAAIKKRWICTKWTSRKCRAAFVTINDEIVKKINEHNHD</sequence>
<dbReference type="Gene3D" id="2.20.25.240">
    <property type="match status" value="1"/>
</dbReference>
<organism evidence="5 6">
    <name type="scientific">Plutella xylostella</name>
    <name type="common">Diamondback moth</name>
    <name type="synonym">Plutella maculipennis</name>
    <dbReference type="NCBI Taxonomy" id="51655"/>
    <lineage>
        <taxon>Eukaryota</taxon>
        <taxon>Metazoa</taxon>
        <taxon>Ecdysozoa</taxon>
        <taxon>Arthropoda</taxon>
        <taxon>Hexapoda</taxon>
        <taxon>Insecta</taxon>
        <taxon>Pterygota</taxon>
        <taxon>Neoptera</taxon>
        <taxon>Endopterygota</taxon>
        <taxon>Lepidoptera</taxon>
        <taxon>Glossata</taxon>
        <taxon>Ditrysia</taxon>
        <taxon>Yponomeutoidea</taxon>
        <taxon>Plutellidae</taxon>
        <taxon>Plutella</taxon>
    </lineage>
</organism>
<protein>
    <recommendedName>
        <fullName evidence="4">FLYWCH-type domain-containing protein</fullName>
    </recommendedName>
</protein>
<dbReference type="EMBL" id="JAHIBW010000006">
    <property type="protein sequence ID" value="KAG7309919.1"/>
    <property type="molecule type" value="Genomic_DNA"/>
</dbReference>
<evidence type="ECO:0000256" key="1">
    <source>
        <dbReference type="ARBA" id="ARBA00022723"/>
    </source>
</evidence>
<evidence type="ECO:0000256" key="3">
    <source>
        <dbReference type="ARBA" id="ARBA00022833"/>
    </source>
</evidence>
<keyword evidence="2" id="KW-0863">Zinc-finger</keyword>
<dbReference type="Pfam" id="PF04500">
    <property type="entry name" value="FLYWCH"/>
    <property type="match status" value="1"/>
</dbReference>
<dbReference type="InterPro" id="IPR007588">
    <property type="entry name" value="Znf_FLYWCH"/>
</dbReference>
<dbReference type="Proteomes" id="UP000823941">
    <property type="component" value="Chromosome 6"/>
</dbReference>
<feature type="domain" description="FLYWCH-type" evidence="4">
    <location>
        <begin position="3"/>
        <end position="50"/>
    </location>
</feature>
<evidence type="ECO:0000313" key="5">
    <source>
        <dbReference type="EMBL" id="KAG7309919.1"/>
    </source>
</evidence>